<proteinExistence type="inferred from homology"/>
<dbReference type="SUPFAM" id="SSF53383">
    <property type="entry name" value="PLP-dependent transferases"/>
    <property type="match status" value="1"/>
</dbReference>
<dbReference type="InterPro" id="IPR015422">
    <property type="entry name" value="PyrdxlP-dep_Trfase_small"/>
</dbReference>
<comment type="similarity">
    <text evidence="3">Belongs to the class-III pyridoxal-phosphate-dependent aminotransferase family.</text>
</comment>
<dbReference type="PANTHER" id="PTHR45688">
    <property type="match status" value="1"/>
</dbReference>
<comment type="cofactor">
    <cofactor evidence="1">
        <name>pyridoxal 5'-phosphate</name>
        <dbReference type="ChEBI" id="CHEBI:597326"/>
    </cofactor>
</comment>
<evidence type="ECO:0000256" key="5">
    <source>
        <dbReference type="ARBA" id="ARBA00022679"/>
    </source>
</evidence>
<evidence type="ECO:0000256" key="3">
    <source>
        <dbReference type="ARBA" id="ARBA00008954"/>
    </source>
</evidence>
<dbReference type="Proteomes" id="UP001652624">
    <property type="component" value="Chromosome 5"/>
</dbReference>
<evidence type="ECO:0000256" key="1">
    <source>
        <dbReference type="ARBA" id="ARBA00001933"/>
    </source>
</evidence>
<evidence type="ECO:0000256" key="2">
    <source>
        <dbReference type="ARBA" id="ARBA00004173"/>
    </source>
</evidence>
<dbReference type="RefSeq" id="XP_060047200.1">
    <property type="nucleotide sequence ID" value="XM_060191217.1"/>
</dbReference>
<keyword evidence="6" id="KW-1185">Reference proteome</keyword>
<gene>
    <name evidence="7" type="primary">LOC132538601</name>
</gene>
<dbReference type="Gene3D" id="3.90.1150.10">
    <property type="entry name" value="Aspartate Aminotransferase, domain 1"/>
    <property type="match status" value="1"/>
</dbReference>
<evidence type="ECO:0000313" key="7">
    <source>
        <dbReference type="RefSeq" id="XP_060047200.1"/>
    </source>
</evidence>
<keyword evidence="5" id="KW-0808">Transferase</keyword>
<reference evidence="7" key="1">
    <citation type="submission" date="2025-08" db="UniProtKB">
        <authorList>
            <consortium name="RefSeq"/>
        </authorList>
    </citation>
    <scope>IDENTIFICATION</scope>
</reference>
<dbReference type="PANTHER" id="PTHR45688:SF3">
    <property type="entry name" value="ALANINE--GLYOXYLATE AMINOTRANSFERASE 2, MITOCHONDRIAL"/>
    <property type="match status" value="1"/>
</dbReference>
<dbReference type="GeneID" id="132538601"/>
<name>A0ABM3XEE3_ERIEU</name>
<dbReference type="InterPro" id="IPR015424">
    <property type="entry name" value="PyrdxlP-dep_Trfase"/>
</dbReference>
<evidence type="ECO:0000313" key="6">
    <source>
        <dbReference type="Proteomes" id="UP001652624"/>
    </source>
</evidence>
<comment type="subcellular location">
    <subcellularLocation>
        <location evidence="2">Mitochondrion</location>
    </subcellularLocation>
</comment>
<accession>A0ABM3XEE3</accession>
<keyword evidence="4" id="KW-0032">Aminotransferase</keyword>
<protein>
    <submittedName>
        <fullName evidence="7">Alanine--glyoxylate aminotransferase 2, mitochondrial-like</fullName>
    </submittedName>
</protein>
<organism evidence="6 7">
    <name type="scientific">Erinaceus europaeus</name>
    <name type="common">Western European hedgehog</name>
    <dbReference type="NCBI Taxonomy" id="9365"/>
    <lineage>
        <taxon>Eukaryota</taxon>
        <taxon>Metazoa</taxon>
        <taxon>Chordata</taxon>
        <taxon>Craniata</taxon>
        <taxon>Vertebrata</taxon>
        <taxon>Euteleostomi</taxon>
        <taxon>Mammalia</taxon>
        <taxon>Eutheria</taxon>
        <taxon>Laurasiatheria</taxon>
        <taxon>Eulipotyphla</taxon>
        <taxon>Erinaceidae</taxon>
        <taxon>Erinaceinae</taxon>
        <taxon>Erinaceus</taxon>
    </lineage>
</organism>
<sequence length="120" mass="14087">MILAWRYLWRALNLEKPSPRILKTCLSWNSASWTTVTKLSLHTKPKMPPCDFTPERYQSLAYNHVLEINKQHLSPTLLAYFTKPLLLHQGHMEWLFDYEGNRYLDFFSGIVTVSVGHCHP</sequence>
<evidence type="ECO:0000256" key="4">
    <source>
        <dbReference type="ARBA" id="ARBA00022576"/>
    </source>
</evidence>